<organism evidence="2 3">
    <name type="scientific">Saezia sanguinis</name>
    <dbReference type="NCBI Taxonomy" id="1965230"/>
    <lineage>
        <taxon>Bacteria</taxon>
        <taxon>Pseudomonadati</taxon>
        <taxon>Pseudomonadota</taxon>
        <taxon>Betaproteobacteria</taxon>
        <taxon>Burkholderiales</taxon>
        <taxon>Saeziaceae</taxon>
        <taxon>Saezia</taxon>
    </lineage>
</organism>
<keyword evidence="1" id="KW-1133">Transmembrane helix</keyword>
<evidence type="ECO:0000256" key="1">
    <source>
        <dbReference type="SAM" id="Phobius"/>
    </source>
</evidence>
<reference evidence="2 3" key="1">
    <citation type="submission" date="2018-01" db="EMBL/GenBank/DDBJ databases">
        <title>Saezia sanguinis gen. nov., sp. nov., in the order Burkholderiales isolated from human blood.</title>
        <authorList>
            <person name="Medina-Pascual M.J."/>
            <person name="Valdezate S."/>
            <person name="Monzon S."/>
            <person name="Cuesta I."/>
            <person name="Carrasco G."/>
            <person name="Villalon P."/>
            <person name="Saez-Nieto J.A."/>
        </authorList>
    </citation>
    <scope>NUCLEOTIDE SEQUENCE [LARGE SCALE GENOMIC DNA]</scope>
    <source>
        <strain evidence="2 3">CNM695-12</strain>
    </source>
</reference>
<keyword evidence="1" id="KW-0472">Membrane</keyword>
<evidence type="ECO:0000313" key="3">
    <source>
        <dbReference type="Proteomes" id="UP000286947"/>
    </source>
</evidence>
<dbReference type="PROSITE" id="PS51257">
    <property type="entry name" value="PROKAR_LIPOPROTEIN"/>
    <property type="match status" value="1"/>
</dbReference>
<feature type="transmembrane region" description="Helical" evidence="1">
    <location>
        <begin position="47"/>
        <end position="69"/>
    </location>
</feature>
<protein>
    <submittedName>
        <fullName evidence="2">Uncharacterized protein</fullName>
    </submittedName>
</protein>
<dbReference type="EMBL" id="PQSP01000001">
    <property type="protein sequence ID" value="RUS68357.1"/>
    <property type="molecule type" value="Genomic_DNA"/>
</dbReference>
<proteinExistence type="predicted"/>
<dbReference type="Proteomes" id="UP000286947">
    <property type="component" value="Unassembled WGS sequence"/>
</dbReference>
<keyword evidence="1" id="KW-0812">Transmembrane</keyword>
<comment type="caution">
    <text evidence="2">The sequence shown here is derived from an EMBL/GenBank/DDBJ whole genome shotgun (WGS) entry which is preliminary data.</text>
</comment>
<dbReference type="AlphaFoldDB" id="A0A433SHX8"/>
<dbReference type="RefSeq" id="WP_126978433.1">
    <property type="nucleotide sequence ID" value="NZ_PQSP01000001.1"/>
</dbReference>
<sequence length="141" mass="15648">MDQILIKEIIVGIILGVGICACLTFMLRGAEKIKKHQEETGKQKGTVGLPSIGLGILFIFITFGLIFYLSHKFGIEAIYDRDDSRVIPLLGSIGRFNWHVSAPAIAIWVIYAMTINAIAKRASHDQTEGTEEFDLNKTNQL</sequence>
<accession>A0A433SHX8</accession>
<gene>
    <name evidence="2" type="ORF">CUZ56_00848</name>
</gene>
<feature type="transmembrane region" description="Helical" evidence="1">
    <location>
        <begin position="98"/>
        <end position="119"/>
    </location>
</feature>
<name>A0A433SHX8_9BURK</name>
<evidence type="ECO:0000313" key="2">
    <source>
        <dbReference type="EMBL" id="RUS68357.1"/>
    </source>
</evidence>
<keyword evidence="3" id="KW-1185">Reference proteome</keyword>
<feature type="transmembrane region" description="Helical" evidence="1">
    <location>
        <begin position="6"/>
        <end position="27"/>
    </location>
</feature>